<reference evidence="2" key="2">
    <citation type="submission" date="2020-11" db="EMBL/GenBank/DDBJ databases">
        <authorList>
            <person name="McCartney M.A."/>
            <person name="Auch B."/>
            <person name="Kono T."/>
            <person name="Mallez S."/>
            <person name="Becker A."/>
            <person name="Gohl D.M."/>
            <person name="Silverstein K.A.T."/>
            <person name="Koren S."/>
            <person name="Bechman K.B."/>
            <person name="Herman A."/>
            <person name="Abrahante J.E."/>
            <person name="Garbe J."/>
        </authorList>
    </citation>
    <scope>NUCLEOTIDE SEQUENCE</scope>
    <source>
        <strain evidence="2">Duluth1</strain>
        <tissue evidence="2">Whole animal</tissue>
    </source>
</reference>
<reference evidence="2" key="1">
    <citation type="journal article" date="2019" name="bioRxiv">
        <title>The Genome of the Zebra Mussel, Dreissena polymorpha: A Resource for Invasive Species Research.</title>
        <authorList>
            <person name="McCartney M.A."/>
            <person name="Auch B."/>
            <person name="Kono T."/>
            <person name="Mallez S."/>
            <person name="Zhang Y."/>
            <person name="Obille A."/>
            <person name="Becker A."/>
            <person name="Abrahante J.E."/>
            <person name="Garbe J."/>
            <person name="Badalamenti J.P."/>
            <person name="Herman A."/>
            <person name="Mangelson H."/>
            <person name="Liachko I."/>
            <person name="Sullivan S."/>
            <person name="Sone E.D."/>
            <person name="Koren S."/>
            <person name="Silverstein K.A.T."/>
            <person name="Beckman K.B."/>
            <person name="Gohl D.M."/>
        </authorList>
    </citation>
    <scope>NUCLEOTIDE SEQUENCE</scope>
    <source>
        <strain evidence="2">Duluth1</strain>
        <tissue evidence="2">Whole animal</tissue>
    </source>
</reference>
<sequence>MKQIELTSIGDNIDSSVNPAATRNARATQGKRESRNLHAQLKRFSLLEQLGVFFPFLRSPIQANSAYEIVGTEKYMTDACEL</sequence>
<evidence type="ECO:0000313" key="3">
    <source>
        <dbReference type="Proteomes" id="UP000828390"/>
    </source>
</evidence>
<feature type="region of interest" description="Disordered" evidence="1">
    <location>
        <begin position="15"/>
        <end position="34"/>
    </location>
</feature>
<protein>
    <submittedName>
        <fullName evidence="2">Uncharacterized protein</fullName>
    </submittedName>
</protein>
<feature type="compositionally biased region" description="Polar residues" evidence="1">
    <location>
        <begin position="15"/>
        <end position="27"/>
    </location>
</feature>
<dbReference type="Proteomes" id="UP000828390">
    <property type="component" value="Unassembled WGS sequence"/>
</dbReference>
<gene>
    <name evidence="2" type="ORF">DPMN_088477</name>
</gene>
<dbReference type="AlphaFoldDB" id="A0A9D4QWJ5"/>
<organism evidence="2 3">
    <name type="scientific">Dreissena polymorpha</name>
    <name type="common">Zebra mussel</name>
    <name type="synonym">Mytilus polymorpha</name>
    <dbReference type="NCBI Taxonomy" id="45954"/>
    <lineage>
        <taxon>Eukaryota</taxon>
        <taxon>Metazoa</taxon>
        <taxon>Spiralia</taxon>
        <taxon>Lophotrochozoa</taxon>
        <taxon>Mollusca</taxon>
        <taxon>Bivalvia</taxon>
        <taxon>Autobranchia</taxon>
        <taxon>Heteroconchia</taxon>
        <taxon>Euheterodonta</taxon>
        <taxon>Imparidentia</taxon>
        <taxon>Neoheterodontei</taxon>
        <taxon>Myida</taxon>
        <taxon>Dreissenoidea</taxon>
        <taxon>Dreissenidae</taxon>
        <taxon>Dreissena</taxon>
    </lineage>
</organism>
<name>A0A9D4QWJ5_DREPO</name>
<dbReference type="EMBL" id="JAIWYP010000003">
    <property type="protein sequence ID" value="KAH3846179.1"/>
    <property type="molecule type" value="Genomic_DNA"/>
</dbReference>
<comment type="caution">
    <text evidence="2">The sequence shown here is derived from an EMBL/GenBank/DDBJ whole genome shotgun (WGS) entry which is preliminary data.</text>
</comment>
<evidence type="ECO:0000256" key="1">
    <source>
        <dbReference type="SAM" id="MobiDB-lite"/>
    </source>
</evidence>
<keyword evidence="3" id="KW-1185">Reference proteome</keyword>
<evidence type="ECO:0000313" key="2">
    <source>
        <dbReference type="EMBL" id="KAH3846179.1"/>
    </source>
</evidence>
<accession>A0A9D4QWJ5</accession>
<proteinExistence type="predicted"/>